<sequence>MRTTSRVPSVQSKAQAHFAQAPQANIPRSRFDRSHGHKTTFDAGLLIPIFVDEALPGDTFTLRMTAFARVATLLFPIMDNIQMDFHFFFVPYRLTWEHWEQFNGAQANPTDSTDYLVPTVTAPAGGWPEGSLADYMGIPTGINGLVVDALIFRSNNLIYNTWYRDENIQNSVPQNYNDGPDSPSDYVVLPRGKRKDYFTSALPAPQKGPAVDLPLGTSAPIVANINGSISPQPALTVQDITGTYYNMHDYSNTAGFPIVLDTTQTNGANLFADLSTATAATINQLRQAIQAQKLLERDMRGGTRYTEILHSHFGVISPDSRLQRPEYLGGGTIPILVSPVPQTVPAGGIFSTPQANLAAFGTACGKGIGFTRSFVEHGCVIGYVSVRADLNYQQGLNRMWSRQTRYDFYWPVFSHLGEQAVLNQEIYAQGTSADQDVFGYQEAWAEYRYKPSLVTGLFRSNAAGTLDSWHLAQNFTTLPTLSPSFIVENPPMARIEAVVNEPDFIFDSYFQYHCARPMPVYSVPGLIDHF</sequence>
<dbReference type="InterPro" id="IPR016184">
    <property type="entry name" value="Capsid/spike_ssDNA_virus"/>
</dbReference>
<reference evidence="3" key="1">
    <citation type="submission" date="2016-05" db="EMBL/GenBank/DDBJ databases">
        <title>Viral Hybridization Blurs Taxonomic Lines in a Wastewater Treatment Plant.</title>
        <authorList>
            <person name="Pearson V.M.M."/>
            <person name="Caudle S.B."/>
            <person name="Rokyta D.R."/>
        </authorList>
    </citation>
    <scope>NUCLEOTIDE SEQUENCE</scope>
    <source>
        <strain evidence="3">Wastewater_Microviridae_FL11</strain>
    </source>
</reference>
<organism evidence="3">
    <name type="scientific">uncultured virus</name>
    <dbReference type="NCBI Taxonomy" id="340016"/>
    <lineage>
        <taxon>Viruses</taxon>
        <taxon>environmental samples</taxon>
    </lineage>
</organism>
<evidence type="ECO:0000256" key="2">
    <source>
        <dbReference type="SAM" id="MobiDB-lite"/>
    </source>
</evidence>
<feature type="region of interest" description="Disordered" evidence="2">
    <location>
        <begin position="1"/>
        <end position="21"/>
    </location>
</feature>
<dbReference type="InterPro" id="IPR003514">
    <property type="entry name" value="Microviridae_protein_F"/>
</dbReference>
<dbReference type="InterPro" id="IPR037002">
    <property type="entry name" value="Microviridae_protein_F_sf"/>
</dbReference>
<name>A0A1D8MK87_9VIRU</name>
<dbReference type="EMBL" id="KX259465">
    <property type="protein sequence ID" value="AOV86355.1"/>
    <property type="molecule type" value="Genomic_DNA"/>
</dbReference>
<dbReference type="Gene3D" id="2.60.169.10">
    <property type="entry name" value="Microviridae F protein"/>
    <property type="match status" value="2"/>
</dbReference>
<dbReference type="GO" id="GO:0005198">
    <property type="term" value="F:structural molecule activity"/>
    <property type="evidence" value="ECO:0007669"/>
    <property type="project" value="InterPro"/>
</dbReference>
<proteinExistence type="inferred from homology"/>
<dbReference type="Pfam" id="PF02305">
    <property type="entry name" value="Phage_F"/>
    <property type="match status" value="1"/>
</dbReference>
<comment type="similarity">
    <text evidence="1">Belongs to the microviridae F protein family.</text>
</comment>
<dbReference type="SUPFAM" id="SSF88645">
    <property type="entry name" value="ssDNA viruses"/>
    <property type="match status" value="1"/>
</dbReference>
<protein>
    <submittedName>
        <fullName evidence="3">Putative capsid VP1</fullName>
    </submittedName>
</protein>
<accession>A0A1D8MK87</accession>
<feature type="compositionally biased region" description="Polar residues" evidence="2">
    <location>
        <begin position="1"/>
        <end position="14"/>
    </location>
</feature>
<evidence type="ECO:0000313" key="3">
    <source>
        <dbReference type="EMBL" id="AOV86355.1"/>
    </source>
</evidence>
<evidence type="ECO:0000256" key="1">
    <source>
        <dbReference type="ARBA" id="ARBA00009963"/>
    </source>
</evidence>